<dbReference type="InterPro" id="IPR050388">
    <property type="entry name" value="ABC_Ni/Peptide_Import"/>
</dbReference>
<dbReference type="GO" id="GO:0005886">
    <property type="term" value="C:plasma membrane"/>
    <property type="evidence" value="ECO:0007669"/>
    <property type="project" value="UniProtKB-SubCell"/>
</dbReference>
<dbReference type="AlphaFoldDB" id="A0A1A9GIY0"/>
<accession>A0A1A9GIY0</accession>
<dbReference type="NCBIfam" id="TIGR01727">
    <property type="entry name" value="oligo_HPY"/>
    <property type="match status" value="2"/>
</dbReference>
<reference evidence="9 10" key="1">
    <citation type="submission" date="2016-03" db="EMBL/GenBank/DDBJ databases">
        <title>Complete genome sequence of a soil Actinobacterium, Nocardioides dokdonensis FR1436.</title>
        <authorList>
            <person name="Kwon S.-K."/>
            <person name="Kim K."/>
            <person name="Kim J.F."/>
        </authorList>
    </citation>
    <scope>NUCLEOTIDE SEQUENCE [LARGE SCALE GENOMIC DNA]</scope>
    <source>
        <strain evidence="9 10">FR1436</strain>
    </source>
</reference>
<dbReference type="PANTHER" id="PTHR43297:SF2">
    <property type="entry name" value="DIPEPTIDE TRANSPORT ATP-BINDING PROTEIN DPPD"/>
    <property type="match status" value="1"/>
</dbReference>
<dbReference type="RefSeq" id="WP_084527206.1">
    <property type="nucleotide sequence ID" value="NZ_CP015079.1"/>
</dbReference>
<proteinExistence type="inferred from homology"/>
<dbReference type="EC" id="3.6.3.-" evidence="9"/>
<dbReference type="GO" id="GO:0015833">
    <property type="term" value="P:peptide transport"/>
    <property type="evidence" value="ECO:0007669"/>
    <property type="project" value="InterPro"/>
</dbReference>
<feature type="domain" description="ABC transporter" evidence="8">
    <location>
        <begin position="25"/>
        <end position="269"/>
    </location>
</feature>
<evidence type="ECO:0000256" key="2">
    <source>
        <dbReference type="ARBA" id="ARBA00005417"/>
    </source>
</evidence>
<keyword evidence="6 9" id="KW-0067">ATP-binding</keyword>
<dbReference type="InterPro" id="IPR027417">
    <property type="entry name" value="P-loop_NTPase"/>
</dbReference>
<dbReference type="SUPFAM" id="SSF52540">
    <property type="entry name" value="P-loop containing nucleoside triphosphate hydrolases"/>
    <property type="match status" value="2"/>
</dbReference>
<gene>
    <name evidence="9" type="primary">gsiA_1</name>
    <name evidence="9" type="ORF">I601_1180</name>
</gene>
<keyword evidence="9" id="KW-0378">Hydrolase</keyword>
<evidence type="ECO:0000256" key="1">
    <source>
        <dbReference type="ARBA" id="ARBA00004202"/>
    </source>
</evidence>
<evidence type="ECO:0000256" key="7">
    <source>
        <dbReference type="ARBA" id="ARBA00023136"/>
    </source>
</evidence>
<dbReference type="PROSITE" id="PS50893">
    <property type="entry name" value="ABC_TRANSPORTER_2"/>
    <property type="match status" value="2"/>
</dbReference>
<dbReference type="STRING" id="1300347.I601_1180"/>
<keyword evidence="4" id="KW-1003">Cell membrane</keyword>
<dbReference type="InterPro" id="IPR017871">
    <property type="entry name" value="ABC_transporter-like_CS"/>
</dbReference>
<evidence type="ECO:0000313" key="10">
    <source>
        <dbReference type="Proteomes" id="UP000077868"/>
    </source>
</evidence>
<dbReference type="NCBIfam" id="NF007739">
    <property type="entry name" value="PRK10419.1"/>
    <property type="match status" value="2"/>
</dbReference>
<protein>
    <submittedName>
        <fullName evidence="9">Glutathione import ATP-binding protein GsiA</fullName>
        <ecNumber evidence="9">3.6.3.-</ecNumber>
    </submittedName>
</protein>
<evidence type="ECO:0000259" key="8">
    <source>
        <dbReference type="PROSITE" id="PS50893"/>
    </source>
</evidence>
<dbReference type="EMBL" id="CP015079">
    <property type="protein sequence ID" value="ANH37622.1"/>
    <property type="molecule type" value="Genomic_DNA"/>
</dbReference>
<keyword evidence="7" id="KW-0472">Membrane</keyword>
<dbReference type="Pfam" id="PF08352">
    <property type="entry name" value="oligo_HPY"/>
    <property type="match status" value="2"/>
</dbReference>
<organism evidence="9 10">
    <name type="scientific">Nocardioides dokdonensis FR1436</name>
    <dbReference type="NCBI Taxonomy" id="1300347"/>
    <lineage>
        <taxon>Bacteria</taxon>
        <taxon>Bacillati</taxon>
        <taxon>Actinomycetota</taxon>
        <taxon>Actinomycetes</taxon>
        <taxon>Propionibacteriales</taxon>
        <taxon>Nocardioidaceae</taxon>
        <taxon>Nocardioides</taxon>
    </lineage>
</organism>
<keyword evidence="5" id="KW-0547">Nucleotide-binding</keyword>
<evidence type="ECO:0000256" key="4">
    <source>
        <dbReference type="ARBA" id="ARBA00022475"/>
    </source>
</evidence>
<evidence type="ECO:0000313" key="9">
    <source>
        <dbReference type="EMBL" id="ANH37622.1"/>
    </source>
</evidence>
<evidence type="ECO:0000256" key="3">
    <source>
        <dbReference type="ARBA" id="ARBA00022448"/>
    </source>
</evidence>
<sequence>MSAPTTTQDRSGGVVVADGEPLLSVRNLTVTRRGSGIPIVSDFSVDVAAGETVGIVGESGCGKTTAVLGTLGLLDELQLEVSGTATYLGRDMISASEKQRRQLWGKDVGIIYQDALRALNPVLKVGQQIEEVFESHGGHPDVKAEVLRLLSMVGIADPEARRDAYPHQLSGGMRQRVMAAIAMAMSPGLLIADEPTTALDVTIQAQVLELIRSLSAGSGTSTLLISHDLGVIAGMCDRVLVLYAGRIVEQGPTAEVFANPQHHYTQALLRATPGYGARATDRFSFIPGQPPEPNVPEDRCAFADRCEGRIATCSTQRPDLDDVVVTDGHRAACFNPAVQEPPRTERLSIVETPVGASSSLVTAAASGPVLLEARGIVKEYGKRSRLFGGRPPVRALAGVDMTLRVGECLGLVGESGSGKTTLGRLLVGMESTTEGEIRFDDEVVSDLRGARLRAFRRHAQMIYQEPRSSLNRSFTIGRTLRIALVAGGATGPRAELDQAAAEMLERVGLGRGYLDRYPSSMSGGQCQRAAIARALCVKPRMLVADEAVSSLDVSIQGQILNLLADIQVETGIGIVFIAHDLGIVRELCHEVAVMYLGRIVESGPAREVLEQPTHPYSMALKSAAPVPDPVVERNRSRIVLLGDPPSPASPPPGCTFHTRCPVGPMAHPDRQQCSGERPMLDLTATRPVACHFVGSTPNRELAEEIL</sequence>
<dbReference type="PROSITE" id="PS00211">
    <property type="entry name" value="ABC_TRANSPORTER_1"/>
    <property type="match status" value="1"/>
</dbReference>
<comment type="similarity">
    <text evidence="2">Belongs to the ABC transporter superfamily.</text>
</comment>
<keyword evidence="3" id="KW-0813">Transport</keyword>
<evidence type="ECO:0000256" key="5">
    <source>
        <dbReference type="ARBA" id="ARBA00022741"/>
    </source>
</evidence>
<dbReference type="CDD" id="cd03257">
    <property type="entry name" value="ABC_NikE_OppD_transporters"/>
    <property type="match status" value="2"/>
</dbReference>
<dbReference type="PANTHER" id="PTHR43297">
    <property type="entry name" value="OLIGOPEPTIDE TRANSPORT ATP-BINDING PROTEIN APPD"/>
    <property type="match status" value="1"/>
</dbReference>
<comment type="subcellular location">
    <subcellularLocation>
        <location evidence="1">Cell membrane</location>
        <topology evidence="1">Peripheral membrane protein</topology>
    </subcellularLocation>
</comment>
<evidence type="ECO:0000256" key="6">
    <source>
        <dbReference type="ARBA" id="ARBA00022840"/>
    </source>
</evidence>
<dbReference type="GO" id="GO:0016887">
    <property type="term" value="F:ATP hydrolysis activity"/>
    <property type="evidence" value="ECO:0007669"/>
    <property type="project" value="InterPro"/>
</dbReference>
<dbReference type="InterPro" id="IPR003439">
    <property type="entry name" value="ABC_transporter-like_ATP-bd"/>
</dbReference>
<dbReference type="OrthoDB" id="5357528at2"/>
<dbReference type="Proteomes" id="UP000077868">
    <property type="component" value="Chromosome"/>
</dbReference>
<name>A0A1A9GIY0_9ACTN</name>
<dbReference type="InterPro" id="IPR013563">
    <property type="entry name" value="Oligopep_ABC_C"/>
</dbReference>
<dbReference type="PATRIC" id="fig|1300347.3.peg.1181"/>
<dbReference type="Pfam" id="PF00005">
    <property type="entry name" value="ABC_tran"/>
    <property type="match status" value="2"/>
</dbReference>
<dbReference type="Gene3D" id="3.40.50.300">
    <property type="entry name" value="P-loop containing nucleotide triphosphate hydrolases"/>
    <property type="match status" value="2"/>
</dbReference>
<feature type="domain" description="ABC transporter" evidence="8">
    <location>
        <begin position="371"/>
        <end position="621"/>
    </location>
</feature>
<dbReference type="FunFam" id="3.40.50.300:FF:000016">
    <property type="entry name" value="Oligopeptide ABC transporter ATP-binding component"/>
    <property type="match status" value="1"/>
</dbReference>
<dbReference type="NCBIfam" id="NF008453">
    <property type="entry name" value="PRK11308.1"/>
    <property type="match status" value="2"/>
</dbReference>
<dbReference type="InterPro" id="IPR003593">
    <property type="entry name" value="AAA+_ATPase"/>
</dbReference>
<keyword evidence="10" id="KW-1185">Reference proteome</keyword>
<dbReference type="KEGG" id="ndk:I601_1180"/>
<dbReference type="GO" id="GO:0005524">
    <property type="term" value="F:ATP binding"/>
    <property type="evidence" value="ECO:0007669"/>
    <property type="project" value="UniProtKB-KW"/>
</dbReference>
<dbReference type="SMART" id="SM00382">
    <property type="entry name" value="AAA"/>
    <property type="match status" value="2"/>
</dbReference>